<dbReference type="InterPro" id="IPR001279">
    <property type="entry name" value="Metallo-B-lactamas"/>
</dbReference>
<dbReference type="SUPFAM" id="SSF56281">
    <property type="entry name" value="Metallo-hydrolase/oxidoreductase"/>
    <property type="match status" value="1"/>
</dbReference>
<evidence type="ECO:0000313" key="2">
    <source>
        <dbReference type="EMBL" id="AXM42932.1"/>
    </source>
</evidence>
<dbReference type="Pfam" id="PF00753">
    <property type="entry name" value="Lactamase_B"/>
    <property type="match status" value="1"/>
</dbReference>
<dbReference type="EMBL" id="MH048639">
    <property type="protein sequence ID" value="AXM42932.1"/>
    <property type="molecule type" value="Genomic_DNA"/>
</dbReference>
<dbReference type="AlphaFoldDB" id="A0A346D7B7"/>
<sequence>MTHGVTPTVPCGPRLCSKAMRLALVASLAVIFGPGCFPHRSLDEDGNWYSNSAQEQGDARVGQYISGQFSFATSSYWIEGPDGLILIDTQFVPTALRKLIRFGEWTTGKKVKLAIVLHPNPDRFNGTAWVKDQGVPVVTSEQVLERIPDVHARWAPVFAEKYATALYPRSVTLPDSFGRQTTELTAGGVTVKAHVLGGGCSPAHVAVEWEGHLFVGDLVANGTHSWFENGSADAWLQRLDELRALNPKWIHPGHGPTGGPELLDQQREYVQGVVDAVAAEHPRGASSPEALARIKDAVTRRNPHRAFPHFLPMFLGAEWARQAALASPTP</sequence>
<dbReference type="SMART" id="SM00849">
    <property type="entry name" value="Lactamase_B"/>
    <property type="match status" value="1"/>
</dbReference>
<dbReference type="PANTHER" id="PTHR42951:SF20">
    <property type="entry name" value="BETA LACTAMASE"/>
    <property type="match status" value="1"/>
</dbReference>
<proteinExistence type="predicted"/>
<dbReference type="InterPro" id="IPR036866">
    <property type="entry name" value="RibonucZ/Hydroxyglut_hydro"/>
</dbReference>
<organism evidence="2">
    <name type="scientific">Pyxidicoccus fallax</name>
    <dbReference type="NCBI Taxonomy" id="394095"/>
    <lineage>
        <taxon>Bacteria</taxon>
        <taxon>Pseudomonadati</taxon>
        <taxon>Myxococcota</taxon>
        <taxon>Myxococcia</taxon>
        <taxon>Myxococcales</taxon>
        <taxon>Cystobacterineae</taxon>
        <taxon>Myxococcaceae</taxon>
        <taxon>Pyxidicoccus</taxon>
    </lineage>
</organism>
<gene>
    <name evidence="2" type="primary">orf2</name>
</gene>
<dbReference type="InterPro" id="IPR050855">
    <property type="entry name" value="NDM-1-like"/>
</dbReference>
<reference evidence="2" key="1">
    <citation type="journal article" date="2018" name="Chem. Sci.">
        <title>Self-resistance guided genome mining uncovers new topoisomerase inhibitors from myxobacteria.</title>
        <authorList>
            <person name="Panter F."/>
            <person name="Krug D."/>
            <person name="Baumann S."/>
            <person name="Muller R."/>
        </authorList>
    </citation>
    <scope>NUCLEOTIDE SEQUENCE</scope>
    <source>
        <strain evidence="2">And48</strain>
    </source>
</reference>
<feature type="domain" description="Metallo-beta-lactamase" evidence="1">
    <location>
        <begin position="72"/>
        <end position="254"/>
    </location>
</feature>
<dbReference type="Gene3D" id="3.60.15.10">
    <property type="entry name" value="Ribonuclease Z/Hydroxyacylglutathione hydrolase-like"/>
    <property type="match status" value="1"/>
</dbReference>
<keyword evidence="2" id="KW-0378">Hydrolase</keyword>
<dbReference type="GO" id="GO:0016787">
    <property type="term" value="F:hydrolase activity"/>
    <property type="evidence" value="ECO:0007669"/>
    <property type="project" value="UniProtKB-KW"/>
</dbReference>
<evidence type="ECO:0000259" key="1">
    <source>
        <dbReference type="SMART" id="SM00849"/>
    </source>
</evidence>
<dbReference type="PANTHER" id="PTHR42951">
    <property type="entry name" value="METALLO-BETA-LACTAMASE DOMAIN-CONTAINING"/>
    <property type="match status" value="1"/>
</dbReference>
<protein>
    <submittedName>
        <fullName evidence="2">Putative hydrolase</fullName>
    </submittedName>
</protein>
<name>A0A346D7B7_9BACT</name>
<accession>A0A346D7B7</accession>